<keyword evidence="3" id="KW-1185">Reference proteome</keyword>
<evidence type="ECO:0000313" key="3">
    <source>
        <dbReference type="Proteomes" id="UP000017836"/>
    </source>
</evidence>
<proteinExistence type="predicted"/>
<gene>
    <name evidence="2" type="ORF">AMTR_s00010p00255240</name>
</gene>
<protein>
    <submittedName>
        <fullName evidence="2">Uncharacterized protein</fullName>
    </submittedName>
</protein>
<name>W1NGR8_AMBTC</name>
<evidence type="ECO:0000256" key="1">
    <source>
        <dbReference type="SAM" id="MobiDB-lite"/>
    </source>
</evidence>
<dbReference type="EMBL" id="KI397513">
    <property type="protein sequence ID" value="ERM94409.1"/>
    <property type="molecule type" value="Genomic_DNA"/>
</dbReference>
<dbReference type="AlphaFoldDB" id="W1NGR8"/>
<sequence length="138" mass="16385">MRKPKVKKAWQMARGTRNSRVAIYHGSYGQKSEVFYANSQSLRCLARTKMRNFRAWSGFLNLQGLIVRKEFQLVTLILWMKLVQMRWFSRIANRKRLIIRRGKRIQIKVELFAQEKEKDDDGAPRISKSLDSQLVRMP</sequence>
<organism evidence="2 3">
    <name type="scientific">Amborella trichopoda</name>
    <dbReference type="NCBI Taxonomy" id="13333"/>
    <lineage>
        <taxon>Eukaryota</taxon>
        <taxon>Viridiplantae</taxon>
        <taxon>Streptophyta</taxon>
        <taxon>Embryophyta</taxon>
        <taxon>Tracheophyta</taxon>
        <taxon>Spermatophyta</taxon>
        <taxon>Magnoliopsida</taxon>
        <taxon>Amborellales</taxon>
        <taxon>Amborellaceae</taxon>
        <taxon>Amborella</taxon>
    </lineage>
</organism>
<accession>W1NGR8</accession>
<dbReference type="HOGENOM" id="CLU_1857948_0_0_1"/>
<evidence type="ECO:0000313" key="2">
    <source>
        <dbReference type="EMBL" id="ERM94409.1"/>
    </source>
</evidence>
<reference evidence="3" key="1">
    <citation type="journal article" date="2013" name="Science">
        <title>The Amborella genome and the evolution of flowering plants.</title>
        <authorList>
            <consortium name="Amborella Genome Project"/>
        </authorList>
    </citation>
    <scope>NUCLEOTIDE SEQUENCE [LARGE SCALE GENOMIC DNA]</scope>
</reference>
<dbReference type="Gramene" id="ERM94409">
    <property type="protein sequence ID" value="ERM94409"/>
    <property type="gene ID" value="AMTR_s00010p00255240"/>
</dbReference>
<feature type="region of interest" description="Disordered" evidence="1">
    <location>
        <begin position="118"/>
        <end position="138"/>
    </location>
</feature>
<dbReference type="Proteomes" id="UP000017836">
    <property type="component" value="Unassembled WGS sequence"/>
</dbReference>